<accession>A0A3Q0F8A1</accession>
<dbReference type="InterPro" id="IPR027951">
    <property type="entry name" value="Nepro_N"/>
</dbReference>
<feature type="compositionally biased region" description="Basic and acidic residues" evidence="1">
    <location>
        <begin position="1"/>
        <end position="10"/>
    </location>
</feature>
<reference evidence="4" key="1">
    <citation type="journal article" date="2014" name="Nat. Commun.">
        <title>Genome sequence of mungbean and insights into evolution within Vigna species.</title>
        <authorList>
            <person name="Kang Y.J."/>
            <person name="Kim S.K."/>
            <person name="Kim M.Y."/>
            <person name="Lestari P."/>
            <person name="Kim K.H."/>
            <person name="Ha B.K."/>
            <person name="Jun T.H."/>
            <person name="Hwang W.J."/>
            <person name="Lee T."/>
            <person name="Lee J."/>
            <person name="Shim S."/>
            <person name="Yoon M.Y."/>
            <person name="Jang Y.E."/>
            <person name="Han K.S."/>
            <person name="Taeprayoon P."/>
            <person name="Yoon N."/>
            <person name="Somta P."/>
            <person name="Tanya P."/>
            <person name="Kim K.S."/>
            <person name="Gwag J.G."/>
            <person name="Moon J.K."/>
            <person name="Lee Y.H."/>
            <person name="Park B.S."/>
            <person name="Bombarely A."/>
            <person name="Doyle J.J."/>
            <person name="Jackson S.A."/>
            <person name="Schafleitner R."/>
            <person name="Srinives P."/>
            <person name="Varshney R.K."/>
            <person name="Lee S.H."/>
        </authorList>
    </citation>
    <scope>NUCLEOTIDE SEQUENCE [LARGE SCALE GENOMIC DNA]</scope>
    <source>
        <strain evidence="4">cv. VC1973A</strain>
    </source>
</reference>
<dbReference type="Pfam" id="PF14780">
    <property type="entry name" value="NEPRO_N"/>
    <property type="match status" value="1"/>
</dbReference>
<feature type="domain" description="Nucleolus and neural progenitor protein-like N-terminal" evidence="3">
    <location>
        <begin position="58"/>
        <end position="223"/>
    </location>
</feature>
<dbReference type="STRING" id="3916.A0A3Q0F8A1"/>
<evidence type="ECO:0000256" key="1">
    <source>
        <dbReference type="SAM" id="MobiDB-lite"/>
    </source>
</evidence>
<evidence type="ECO:0000259" key="3">
    <source>
        <dbReference type="Pfam" id="PF14780"/>
    </source>
</evidence>
<feature type="region of interest" description="Disordered" evidence="1">
    <location>
        <begin position="1"/>
        <end position="47"/>
    </location>
</feature>
<feature type="region of interest" description="Disordered" evidence="1">
    <location>
        <begin position="353"/>
        <end position="386"/>
    </location>
</feature>
<feature type="transmembrane region" description="Helical" evidence="2">
    <location>
        <begin position="184"/>
        <end position="204"/>
    </location>
</feature>
<dbReference type="GeneID" id="106768719"/>
<name>A0A3Q0F8A1_VIGRR</name>
<dbReference type="AlphaFoldDB" id="A0A3Q0F8A1"/>
<keyword evidence="4" id="KW-1185">Reference proteome</keyword>
<gene>
    <name evidence="5" type="primary">LOC106768719</name>
</gene>
<dbReference type="OrthoDB" id="114080at2759"/>
<evidence type="ECO:0000256" key="2">
    <source>
        <dbReference type="SAM" id="Phobius"/>
    </source>
</evidence>
<dbReference type="KEGG" id="vra:106768719"/>
<keyword evidence="2" id="KW-1133">Transmembrane helix</keyword>
<dbReference type="PANTHER" id="PTHR34786:SF1">
    <property type="entry name" value="OS09G0504900 PROTEIN"/>
    <property type="match status" value="1"/>
</dbReference>
<reference evidence="5" key="2">
    <citation type="submission" date="2025-08" db="UniProtKB">
        <authorList>
            <consortium name="RefSeq"/>
        </authorList>
    </citation>
    <scope>IDENTIFICATION</scope>
    <source>
        <tissue evidence="5">Leaf</tissue>
    </source>
</reference>
<proteinExistence type="predicted"/>
<organism evidence="4 5">
    <name type="scientific">Vigna radiata var. radiata</name>
    <name type="common">Mung bean</name>
    <name type="synonym">Phaseolus aureus</name>
    <dbReference type="NCBI Taxonomy" id="3916"/>
    <lineage>
        <taxon>Eukaryota</taxon>
        <taxon>Viridiplantae</taxon>
        <taxon>Streptophyta</taxon>
        <taxon>Embryophyta</taxon>
        <taxon>Tracheophyta</taxon>
        <taxon>Spermatophyta</taxon>
        <taxon>Magnoliopsida</taxon>
        <taxon>eudicotyledons</taxon>
        <taxon>Gunneridae</taxon>
        <taxon>Pentapetalae</taxon>
        <taxon>rosids</taxon>
        <taxon>fabids</taxon>
        <taxon>Fabales</taxon>
        <taxon>Fabaceae</taxon>
        <taxon>Papilionoideae</taxon>
        <taxon>50 kb inversion clade</taxon>
        <taxon>NPAAA clade</taxon>
        <taxon>indigoferoid/millettioid clade</taxon>
        <taxon>Phaseoleae</taxon>
        <taxon>Vigna</taxon>
    </lineage>
</organism>
<keyword evidence="2" id="KW-0472">Membrane</keyword>
<dbReference type="Proteomes" id="UP000087766">
    <property type="component" value="Chromosome 7"/>
</dbReference>
<protein>
    <submittedName>
        <fullName evidence="5">Uncharacterized protein LOC106768719 isoform X1</fullName>
    </submittedName>
</protein>
<evidence type="ECO:0000313" key="4">
    <source>
        <dbReference type="Proteomes" id="UP000087766"/>
    </source>
</evidence>
<feature type="compositionally biased region" description="Polar residues" evidence="1">
    <location>
        <begin position="362"/>
        <end position="381"/>
    </location>
</feature>
<dbReference type="PANTHER" id="PTHR34786">
    <property type="entry name" value="OS09G0504900 PROTEIN"/>
    <property type="match status" value="1"/>
</dbReference>
<dbReference type="RefSeq" id="XP_022638829.1">
    <property type="nucleotide sequence ID" value="XM_022783108.1"/>
</dbReference>
<sequence>MKRRNEREKLINTSSVSLERKHIGMSQHRSPSPPHHHTSSRSAKPRDEMINSSEAEEMDSMDTKFETIEARITSMLPQLQSECGILQRIVYKNKNQHRRSSYFQRLLKVRRDLKLLQSANLEELVTSCLHVIKGDKPRQKVILLESLKRRKCDGEKHNFMERLLGAARLLAEMVEPILKAATEVSVLFAQSFFMGFSLTIMALLARLRVLVQQILLDVVSLFNMVSSLSITKQSTKITLNGIEVFRDFYPLSDDFITLDCVWESDKFILHERIHKRKNESQAEDSNEHAFVQTSNVNYNSIDSFLGVNCVVDDQLEGLEAVAAKEDLRHVDNMNTDLSIDSSQFDTKMTVYREEGENEDTTKTSINESSQQAVLHTSSRSSTNDKLHSMPKKVAFVSVKDLTLTRPTS</sequence>
<evidence type="ECO:0000313" key="5">
    <source>
        <dbReference type="RefSeq" id="XP_022638829.1"/>
    </source>
</evidence>
<keyword evidence="2" id="KW-0812">Transmembrane</keyword>